<keyword evidence="3" id="KW-0496">Mitochondrion</keyword>
<name>A0AAD3CDR1_9STRA</name>
<proteinExistence type="inferred from homology"/>
<dbReference type="SMART" id="SM00584">
    <property type="entry name" value="TLDc"/>
    <property type="match status" value="1"/>
</dbReference>
<comment type="subcellular location">
    <subcellularLocation>
        <location evidence="1">Mitochondrion</location>
    </subcellularLocation>
</comment>
<dbReference type="AlphaFoldDB" id="A0AAD3CDR1"/>
<feature type="region of interest" description="Disordered" evidence="5">
    <location>
        <begin position="117"/>
        <end position="157"/>
    </location>
</feature>
<dbReference type="InterPro" id="IPR006571">
    <property type="entry name" value="TLDc_dom"/>
</dbReference>
<evidence type="ECO:0000256" key="1">
    <source>
        <dbReference type="ARBA" id="ARBA00004173"/>
    </source>
</evidence>
<dbReference type="Proteomes" id="UP001054902">
    <property type="component" value="Unassembled WGS sequence"/>
</dbReference>
<dbReference type="EMBL" id="BLLK01000014">
    <property type="protein sequence ID" value="GFH43693.1"/>
    <property type="molecule type" value="Genomic_DNA"/>
</dbReference>
<evidence type="ECO:0000256" key="4">
    <source>
        <dbReference type="ARBA" id="ARBA00040604"/>
    </source>
</evidence>
<feature type="region of interest" description="Disordered" evidence="5">
    <location>
        <begin position="362"/>
        <end position="402"/>
    </location>
</feature>
<accession>A0AAD3CDR1</accession>
<feature type="region of interest" description="Disordered" evidence="5">
    <location>
        <begin position="202"/>
        <end position="226"/>
    </location>
</feature>
<evidence type="ECO:0000256" key="5">
    <source>
        <dbReference type="SAM" id="MobiDB-lite"/>
    </source>
</evidence>
<comment type="similarity">
    <text evidence="2">Belongs to the OXR1 family.</text>
</comment>
<reference evidence="7 8" key="1">
    <citation type="journal article" date="2021" name="Sci. Rep.">
        <title>The genome of the diatom Chaetoceros tenuissimus carries an ancient integrated fragment of an extant virus.</title>
        <authorList>
            <person name="Hongo Y."/>
            <person name="Kimura K."/>
            <person name="Takaki Y."/>
            <person name="Yoshida Y."/>
            <person name="Baba S."/>
            <person name="Kobayashi G."/>
            <person name="Nagasaki K."/>
            <person name="Hano T."/>
            <person name="Tomaru Y."/>
        </authorList>
    </citation>
    <scope>NUCLEOTIDE SEQUENCE [LARGE SCALE GENOMIC DNA]</scope>
    <source>
        <strain evidence="7 8">NIES-3715</strain>
    </source>
</reference>
<dbReference type="Pfam" id="PF07534">
    <property type="entry name" value="TLD"/>
    <property type="match status" value="1"/>
</dbReference>
<dbReference type="PANTHER" id="PTHR23354">
    <property type="entry name" value="NUCLEOLAR PROTEIN 7/ESTROGEN RECEPTOR COACTIVATOR-RELATED"/>
    <property type="match status" value="1"/>
</dbReference>
<feature type="compositionally biased region" description="Basic and acidic residues" evidence="5">
    <location>
        <begin position="209"/>
        <end position="226"/>
    </location>
</feature>
<feature type="compositionally biased region" description="Polar residues" evidence="5">
    <location>
        <begin position="387"/>
        <end position="396"/>
    </location>
</feature>
<evidence type="ECO:0000313" key="7">
    <source>
        <dbReference type="EMBL" id="GFH43693.1"/>
    </source>
</evidence>
<evidence type="ECO:0000256" key="2">
    <source>
        <dbReference type="ARBA" id="ARBA00009540"/>
    </source>
</evidence>
<gene>
    <name evidence="7" type="ORF">CTEN210_00166</name>
</gene>
<dbReference type="PANTHER" id="PTHR23354:SF62">
    <property type="entry name" value="MUSTARD, ISOFORM V"/>
    <property type="match status" value="1"/>
</dbReference>
<keyword evidence="8" id="KW-1185">Reference proteome</keyword>
<evidence type="ECO:0000259" key="6">
    <source>
        <dbReference type="PROSITE" id="PS51886"/>
    </source>
</evidence>
<organism evidence="7 8">
    <name type="scientific">Chaetoceros tenuissimus</name>
    <dbReference type="NCBI Taxonomy" id="426638"/>
    <lineage>
        <taxon>Eukaryota</taxon>
        <taxon>Sar</taxon>
        <taxon>Stramenopiles</taxon>
        <taxon>Ochrophyta</taxon>
        <taxon>Bacillariophyta</taxon>
        <taxon>Coscinodiscophyceae</taxon>
        <taxon>Chaetocerotophycidae</taxon>
        <taxon>Chaetocerotales</taxon>
        <taxon>Chaetocerotaceae</taxon>
        <taxon>Chaetoceros</taxon>
    </lineage>
</organism>
<evidence type="ECO:0000256" key="3">
    <source>
        <dbReference type="ARBA" id="ARBA00023128"/>
    </source>
</evidence>
<evidence type="ECO:0000313" key="8">
    <source>
        <dbReference type="Proteomes" id="UP001054902"/>
    </source>
</evidence>
<dbReference type="PROSITE" id="PS51886">
    <property type="entry name" value="TLDC"/>
    <property type="match status" value="1"/>
</dbReference>
<feature type="compositionally biased region" description="Low complexity" evidence="5">
    <location>
        <begin position="56"/>
        <end position="83"/>
    </location>
</feature>
<feature type="region of interest" description="Disordered" evidence="5">
    <location>
        <begin position="19"/>
        <end position="90"/>
    </location>
</feature>
<feature type="domain" description="TLDc" evidence="6">
    <location>
        <begin position="436"/>
        <end position="609"/>
    </location>
</feature>
<comment type="caution">
    <text evidence="7">The sequence shown here is derived from an EMBL/GenBank/DDBJ whole genome shotgun (WGS) entry which is preliminary data.</text>
</comment>
<dbReference type="GO" id="GO:0005739">
    <property type="term" value="C:mitochondrion"/>
    <property type="evidence" value="ECO:0007669"/>
    <property type="project" value="UniProtKB-SubCell"/>
</dbReference>
<sequence>MRRTWRTYSIEREMNNIIHDKNKSSEDLATASTSNGKDEIPASNKRIVDQHYTTKSRSPNRSPNRSPHPRTSNSPKRSSSQSRGINHHSHSVENLQKMLDQASIAPHHHYLYAPTSSTQHMPQTLHPIHNRNNKNYGHDNLNDSSDNTMQEPEEEEYGWSFFDSTKKWLDDQRARRQQQQLQKEVEEQRRILYMETQKILLKQHQQHQQHSESLQREEEERKREWEKKYEHTLNDNPTFQAMTNQHSHDDPKGSILGNVPLCGNYAEVIEDEESYASGKIHYDLEEDGDDDQSFADYKTAMQTQSNLDFDTIDSTLSMGMMTADNSISQDEQDAFRIRTPCFTNGGGLTVQLEFLNKNTGPMSKKGAKRIESSIGETSKNDEKQIISAKSQSNMKQSSKDEDRSIANAKSTVCIDAQNSVKIIEEAETVLENVPYLLTREQMNYLSENALPPSIMFSKWKRLYSLQRDGDSFNSAFLKMVQGHTRTLLVIETTKNEIMGAYVNSSWESQGIGGSAQFYGSAQACLFSICKEKGEVKVFKWSGKNRYIQVCDIHHKLIALGGGGEEGEFGLCVEDDFRCGSTGHCDTFDNEQLCTEDQFEIVNVECWGFISGF</sequence>
<protein>
    <recommendedName>
        <fullName evidence="4">Oxidation resistance protein 1</fullName>
    </recommendedName>
</protein>